<evidence type="ECO:0008006" key="4">
    <source>
        <dbReference type="Google" id="ProtNLM"/>
    </source>
</evidence>
<dbReference type="AlphaFoldDB" id="A0A2M8QE81"/>
<name>A0A2M8QE81_9CHLR</name>
<dbReference type="PANTHER" id="PTHR12631:SF10">
    <property type="entry name" value="BETA-XYLOSIDASE-LIKE PROTEIN-RELATED"/>
    <property type="match status" value="1"/>
</dbReference>
<gene>
    <name evidence="2" type="ORF">CUN48_05280</name>
</gene>
<evidence type="ECO:0000313" key="3">
    <source>
        <dbReference type="Proteomes" id="UP000230790"/>
    </source>
</evidence>
<dbReference type="Gene3D" id="3.20.20.80">
    <property type="entry name" value="Glycosidases"/>
    <property type="match status" value="1"/>
</dbReference>
<proteinExistence type="predicted"/>
<dbReference type="InterPro" id="IPR017853">
    <property type="entry name" value="GH"/>
</dbReference>
<organism evidence="2 3">
    <name type="scientific">Candidatus Thermofonsia Clade 3 bacterium</name>
    <dbReference type="NCBI Taxonomy" id="2364212"/>
    <lineage>
        <taxon>Bacteria</taxon>
        <taxon>Bacillati</taxon>
        <taxon>Chloroflexota</taxon>
        <taxon>Candidatus Thermofontia</taxon>
        <taxon>Candidatus Thermofonsia Clade 3</taxon>
    </lineage>
</organism>
<dbReference type="SUPFAM" id="SSF51445">
    <property type="entry name" value="(Trans)glycosidases"/>
    <property type="match status" value="1"/>
</dbReference>
<sequence length="701" mass="77464">MAVIALTCLGALLASPGAAVAGNDGFAGTAYTFYPLPPGAPTRPLLPLMHTAGSRWERLDFPWSQLEPAPGQWSWMAQDALVQDVRQAGLDILGILLWTPTWAAEGACNLYSYQQLAELRRPPLSLRFQTLPSPQSVTLAPCATRPPRGLSEAWDDWSEADGDPANYWGRFAYELAIRYRGQIRHWEVWNEPDLTWFWSGSPAEYARLLQVAYQAIKSACPECRVLFGGVAFYANPDFYRQAFTAIANDPTAPQHNYFFDALGLHLYSRPSSIVDVTNVVRADMRQRLSVERPIWLTETGVPVWDDFSVHPSASPYIWSARQAEAASFVLQSFANARLMGIERYIFFRAHDDWCDKNGNGSCADDGPYAGMHEMYGLVRDNLSARPAYAAYQLATQYLISPTWVSYWNYTGGGRRVSFWGTPRGKVSVLWNTQPTPTTVVYPLVVPTATLIAQDGYAQVITPDAGGNYALLLPGATANNGLSNADYIIGGRTYLLIEHDADSPIAQLLEVTPTGVVTFTVRWAGADATSGVWRYDVQHRAPPESAWTAWLTRTPATAAVLRAPQPGARCFRVRAWDRTGQLSDWTPAQCATPQVSLQLTVSAVFGDQNRNGIQDQDETTVASWLRLRNAQGLEVVSPTLGSQWGVSLTLPLGDYRLEAWPQEGAWLPALREIGLWSTTGGWNEAIALLPKQGEVFIPLAQR</sequence>
<feature type="signal peptide" evidence="1">
    <location>
        <begin position="1"/>
        <end position="21"/>
    </location>
</feature>
<accession>A0A2M8QE81</accession>
<keyword evidence="1" id="KW-0732">Signal</keyword>
<dbReference type="InterPro" id="IPR051923">
    <property type="entry name" value="Glycosyl_Hydrolase_39"/>
</dbReference>
<dbReference type="GO" id="GO:0004553">
    <property type="term" value="F:hydrolase activity, hydrolyzing O-glycosyl compounds"/>
    <property type="evidence" value="ECO:0007669"/>
    <property type="project" value="TreeGrafter"/>
</dbReference>
<dbReference type="EMBL" id="PGTN01000024">
    <property type="protein sequence ID" value="PJF48111.1"/>
    <property type="molecule type" value="Genomic_DNA"/>
</dbReference>
<evidence type="ECO:0000256" key="1">
    <source>
        <dbReference type="SAM" id="SignalP"/>
    </source>
</evidence>
<dbReference type="PANTHER" id="PTHR12631">
    <property type="entry name" value="ALPHA-L-IDURONIDASE"/>
    <property type="match status" value="1"/>
</dbReference>
<dbReference type="Proteomes" id="UP000230790">
    <property type="component" value="Unassembled WGS sequence"/>
</dbReference>
<evidence type="ECO:0000313" key="2">
    <source>
        <dbReference type="EMBL" id="PJF48111.1"/>
    </source>
</evidence>
<protein>
    <recommendedName>
        <fullName evidence="4">Fibronectin type-III domain-containing protein</fullName>
    </recommendedName>
</protein>
<feature type="chain" id="PRO_5014876632" description="Fibronectin type-III domain-containing protein" evidence="1">
    <location>
        <begin position="22"/>
        <end position="701"/>
    </location>
</feature>
<comment type="caution">
    <text evidence="2">The sequence shown here is derived from an EMBL/GenBank/DDBJ whole genome shotgun (WGS) entry which is preliminary data.</text>
</comment>
<reference evidence="2 3" key="1">
    <citation type="submission" date="2017-11" db="EMBL/GenBank/DDBJ databases">
        <title>Evolution of Phototrophy in the Chloroflexi Phylum Driven by Horizontal Gene Transfer.</title>
        <authorList>
            <person name="Ward L.M."/>
            <person name="Hemp J."/>
            <person name="Shih P.M."/>
            <person name="Mcglynn S.E."/>
            <person name="Fischer W."/>
        </authorList>
    </citation>
    <scope>NUCLEOTIDE SEQUENCE [LARGE SCALE GENOMIC DNA]</scope>
    <source>
        <strain evidence="2">JP3_7</strain>
    </source>
</reference>